<evidence type="ECO:0000313" key="1">
    <source>
        <dbReference type="EMBL" id="PON38446.1"/>
    </source>
</evidence>
<organism evidence="1 2">
    <name type="scientific">Trema orientale</name>
    <name type="common">Charcoal tree</name>
    <name type="synonym">Celtis orientalis</name>
    <dbReference type="NCBI Taxonomy" id="63057"/>
    <lineage>
        <taxon>Eukaryota</taxon>
        <taxon>Viridiplantae</taxon>
        <taxon>Streptophyta</taxon>
        <taxon>Embryophyta</taxon>
        <taxon>Tracheophyta</taxon>
        <taxon>Spermatophyta</taxon>
        <taxon>Magnoliopsida</taxon>
        <taxon>eudicotyledons</taxon>
        <taxon>Gunneridae</taxon>
        <taxon>Pentapetalae</taxon>
        <taxon>rosids</taxon>
        <taxon>fabids</taxon>
        <taxon>Rosales</taxon>
        <taxon>Cannabaceae</taxon>
        <taxon>Trema</taxon>
    </lineage>
</organism>
<dbReference type="EMBL" id="JXTC01000752">
    <property type="protein sequence ID" value="PON38446.1"/>
    <property type="molecule type" value="Genomic_DNA"/>
</dbReference>
<evidence type="ECO:0000313" key="2">
    <source>
        <dbReference type="Proteomes" id="UP000237000"/>
    </source>
</evidence>
<name>A0A2P5APG4_TREOI</name>
<gene>
    <name evidence="1" type="ORF">TorRG33x02_345100</name>
</gene>
<protein>
    <submittedName>
        <fullName evidence="1">Uncharacterized protein</fullName>
    </submittedName>
</protein>
<dbReference type="AlphaFoldDB" id="A0A2P5APG4"/>
<comment type="caution">
    <text evidence="1">The sequence shown here is derived from an EMBL/GenBank/DDBJ whole genome shotgun (WGS) entry which is preliminary data.</text>
</comment>
<proteinExistence type="predicted"/>
<sequence length="118" mass="13169">MRTIFGGRCLFSTSNSSTVFLELDMCRVMEKYVQSQKCSNPEEYLHGAEQGLELRKAVKQRKCLGPEKYSYGAERGLELRQAWRLLSELEGLLMDIEANSLSLSDGTKSIITIPGSGS</sequence>
<keyword evidence="2" id="KW-1185">Reference proteome</keyword>
<accession>A0A2P5APG4</accession>
<dbReference type="Proteomes" id="UP000237000">
    <property type="component" value="Unassembled WGS sequence"/>
</dbReference>
<dbReference type="InParanoid" id="A0A2P5APG4"/>
<reference evidence="2" key="1">
    <citation type="submission" date="2016-06" db="EMBL/GenBank/DDBJ databases">
        <title>Parallel loss of symbiosis genes in relatives of nitrogen-fixing non-legume Parasponia.</title>
        <authorList>
            <person name="Van Velzen R."/>
            <person name="Holmer R."/>
            <person name="Bu F."/>
            <person name="Rutten L."/>
            <person name="Van Zeijl A."/>
            <person name="Liu W."/>
            <person name="Santuari L."/>
            <person name="Cao Q."/>
            <person name="Sharma T."/>
            <person name="Shen D."/>
            <person name="Roswanjaya Y."/>
            <person name="Wardhani T."/>
            <person name="Kalhor M.S."/>
            <person name="Jansen J."/>
            <person name="Van den Hoogen J."/>
            <person name="Gungor B."/>
            <person name="Hartog M."/>
            <person name="Hontelez J."/>
            <person name="Verver J."/>
            <person name="Yang W.-C."/>
            <person name="Schijlen E."/>
            <person name="Repin R."/>
            <person name="Schilthuizen M."/>
            <person name="Schranz E."/>
            <person name="Heidstra R."/>
            <person name="Miyata K."/>
            <person name="Fedorova E."/>
            <person name="Kohlen W."/>
            <person name="Bisseling T."/>
            <person name="Smit S."/>
            <person name="Geurts R."/>
        </authorList>
    </citation>
    <scope>NUCLEOTIDE SEQUENCE [LARGE SCALE GENOMIC DNA]</scope>
    <source>
        <strain evidence="2">cv. RG33-2</strain>
    </source>
</reference>